<keyword evidence="3" id="KW-1185">Reference proteome</keyword>
<protein>
    <submittedName>
        <fullName evidence="2">Uncharacterized protein</fullName>
    </submittedName>
</protein>
<gene>
    <name evidence="2" type="ORF">L1F06_015730</name>
</gene>
<dbReference type="Proteomes" id="UP001054897">
    <property type="component" value="Chromosome"/>
</dbReference>
<evidence type="ECO:0000313" key="2">
    <source>
        <dbReference type="EMBL" id="USR38120.1"/>
    </source>
</evidence>
<proteinExistence type="predicted"/>
<feature type="region of interest" description="Disordered" evidence="1">
    <location>
        <begin position="68"/>
        <end position="91"/>
    </location>
</feature>
<sequence length="114" mass="12599">MKPTDSSDFIQSLNSGVFASQLGRALSDVAAGCIDHGKEGQVIITLKLKQIAQTNQVNITHKLDFVQPTKRGKKREDTTLDTPMYVTPNGLQLFQTNPTDQLFRKEDTPVPARS</sequence>
<evidence type="ECO:0000256" key="1">
    <source>
        <dbReference type="SAM" id="MobiDB-lite"/>
    </source>
</evidence>
<reference evidence="2" key="1">
    <citation type="submission" date="2022-06" db="EMBL/GenBank/DDBJ databases">
        <title>Complete genome of Pseudomonas hydrolytica DSWY01T.</title>
        <authorList>
            <person name="Jung J."/>
            <person name="Jeon C.O."/>
        </authorList>
    </citation>
    <scope>NUCLEOTIDE SEQUENCE</scope>
    <source>
        <strain evidence="2">DSWY01</strain>
    </source>
</reference>
<name>A0ABY5A3E5_9GAMM</name>
<dbReference type="GeneID" id="300082448"/>
<accession>A0ABY5A3E5</accession>
<dbReference type="RefSeq" id="WP_129482084.1">
    <property type="nucleotide sequence ID" value="NZ_CP099397.1"/>
</dbReference>
<organism evidence="2 3">
    <name type="scientific">Ectopseudomonas hydrolytica</name>
    <dbReference type="NCBI Taxonomy" id="2493633"/>
    <lineage>
        <taxon>Bacteria</taxon>
        <taxon>Pseudomonadati</taxon>
        <taxon>Pseudomonadota</taxon>
        <taxon>Gammaproteobacteria</taxon>
        <taxon>Pseudomonadales</taxon>
        <taxon>Pseudomonadaceae</taxon>
        <taxon>Ectopseudomonas</taxon>
    </lineage>
</organism>
<evidence type="ECO:0000313" key="3">
    <source>
        <dbReference type="Proteomes" id="UP001054897"/>
    </source>
</evidence>
<dbReference type="EMBL" id="CP099397">
    <property type="protein sequence ID" value="USR38120.1"/>
    <property type="molecule type" value="Genomic_DNA"/>
</dbReference>